<dbReference type="GO" id="GO:0015937">
    <property type="term" value="P:coenzyme A biosynthetic process"/>
    <property type="evidence" value="ECO:0007669"/>
    <property type="project" value="UniProtKB-UniRule"/>
</dbReference>
<reference evidence="6 7" key="1">
    <citation type="submission" date="2019-06" db="EMBL/GenBank/DDBJ databases">
        <title>Draft genome sequence of Methanolobus vulcani B1d.</title>
        <authorList>
            <person name="Creighbaum A.J."/>
            <person name="Ticak T."/>
            <person name="Hariraju D."/>
            <person name="Arivett B.A."/>
            <person name="Ferguson D.J.Jr."/>
        </authorList>
    </citation>
    <scope>NUCLEOTIDE SEQUENCE [LARGE SCALE GENOMIC DNA]</scope>
    <source>
        <strain evidence="6 7">B1d</strain>
    </source>
</reference>
<evidence type="ECO:0000256" key="1">
    <source>
        <dbReference type="ARBA" id="ARBA00022793"/>
    </source>
</evidence>
<dbReference type="InterPro" id="IPR003382">
    <property type="entry name" value="Flavoprotein"/>
</dbReference>
<dbReference type="Gene3D" id="3.40.50.1950">
    <property type="entry name" value="Flavin prenyltransferase-like"/>
    <property type="match status" value="1"/>
</dbReference>
<evidence type="ECO:0000259" key="5">
    <source>
        <dbReference type="Pfam" id="PF04127"/>
    </source>
</evidence>
<comment type="caution">
    <text evidence="6">The sequence shown here is derived from an EMBL/GenBank/DDBJ whole genome shotgun (WGS) entry which is preliminary data.</text>
</comment>
<feature type="binding site" evidence="3">
    <location>
        <position position="299"/>
    </location>
    <ligand>
        <name>CTP</name>
        <dbReference type="ChEBI" id="CHEBI:37563"/>
    </ligand>
</feature>
<dbReference type="EMBL" id="VIAQ01000015">
    <property type="protein sequence ID" value="TQD25309.1"/>
    <property type="molecule type" value="Genomic_DNA"/>
</dbReference>
<keyword evidence="3" id="KW-0285">Flavoprotein</keyword>
<comment type="similarity">
    <text evidence="3">In the N-terminal section; belongs to the HFCD (homo-oligomeric flavin containing Cys decarboxylase) superfamily.</text>
</comment>
<evidence type="ECO:0000256" key="3">
    <source>
        <dbReference type="HAMAP-Rule" id="MF_02225"/>
    </source>
</evidence>
<feature type="region of interest" description="Phosphopantothenate--cysteine ligase" evidence="3">
    <location>
        <begin position="203"/>
        <end position="415"/>
    </location>
</feature>
<dbReference type="UniPathway" id="UPA00241"/>
<feature type="region of interest" description="Phosphopantothenoylcysteine decarboxylase" evidence="3">
    <location>
        <begin position="1"/>
        <end position="202"/>
    </location>
</feature>
<keyword evidence="3" id="KW-0288">FMN</keyword>
<dbReference type="InterPro" id="IPR035929">
    <property type="entry name" value="CoaB-like_sf"/>
</dbReference>
<dbReference type="OrthoDB" id="10536at2157"/>
<dbReference type="InterPro" id="IPR036551">
    <property type="entry name" value="Flavin_trans-like"/>
</dbReference>
<feature type="domain" description="Flavoprotein" evidence="4">
    <location>
        <begin position="24"/>
        <end position="180"/>
    </location>
</feature>
<dbReference type="AlphaFoldDB" id="A0A7Z8KNB0"/>
<dbReference type="PANTHER" id="PTHR14359:SF6">
    <property type="entry name" value="PHOSPHOPANTOTHENOYLCYSTEINE DECARBOXYLASE"/>
    <property type="match status" value="1"/>
</dbReference>
<dbReference type="GO" id="GO:0004632">
    <property type="term" value="F:phosphopantothenate--cysteine ligase activity"/>
    <property type="evidence" value="ECO:0007669"/>
    <property type="project" value="UniProtKB-UniRule"/>
</dbReference>
<gene>
    <name evidence="3 6" type="primary">coaBC</name>
    <name evidence="6" type="ORF">FKV42_09755</name>
</gene>
<comment type="similarity">
    <text evidence="3">In the C-terminal section; belongs to the PPC synthetase family.</text>
</comment>
<dbReference type="HAMAP" id="MF_02225">
    <property type="entry name" value="CoaBC"/>
    <property type="match status" value="1"/>
</dbReference>
<evidence type="ECO:0000313" key="7">
    <source>
        <dbReference type="Proteomes" id="UP000319335"/>
    </source>
</evidence>
<dbReference type="GO" id="GO:0004633">
    <property type="term" value="F:phosphopantothenoylcysteine decarboxylase activity"/>
    <property type="evidence" value="ECO:0007669"/>
    <property type="project" value="UniProtKB-UniRule"/>
</dbReference>
<comment type="function">
    <text evidence="3">Catalyzes two sequential steps in the biosynthesis of coenzyme A. In the first step cysteine is conjugated to 4'-phosphopantothenate to form 4-phosphopantothenoylcysteine. In the second step the latter compound is decarboxylated to form 4'-phosphopantotheine.</text>
</comment>
<keyword evidence="3" id="KW-0479">Metal-binding</keyword>
<dbReference type="Gene3D" id="3.40.50.10300">
    <property type="entry name" value="CoaB-like"/>
    <property type="match status" value="1"/>
</dbReference>
<dbReference type="GO" id="GO:0046872">
    <property type="term" value="F:metal ion binding"/>
    <property type="evidence" value="ECO:0007669"/>
    <property type="project" value="UniProtKB-KW"/>
</dbReference>
<dbReference type="EC" id="6.3.2.5" evidence="3"/>
<accession>A0A7Z8KNB0</accession>
<dbReference type="Proteomes" id="UP000319335">
    <property type="component" value="Unassembled WGS sequence"/>
</dbReference>
<comment type="catalytic activity">
    <reaction evidence="3">
        <text>N-[(R)-4-phosphopantothenoyl]-L-cysteine + H(+) = (R)-4'-phosphopantetheine + CO2</text>
        <dbReference type="Rhea" id="RHEA:16793"/>
        <dbReference type="ChEBI" id="CHEBI:15378"/>
        <dbReference type="ChEBI" id="CHEBI:16526"/>
        <dbReference type="ChEBI" id="CHEBI:59458"/>
        <dbReference type="ChEBI" id="CHEBI:61723"/>
        <dbReference type="EC" id="4.1.1.36"/>
    </reaction>
</comment>
<dbReference type="EC" id="4.1.1.36" evidence="3"/>
<dbReference type="InterPro" id="IPR005252">
    <property type="entry name" value="CoaBC"/>
</dbReference>
<feature type="binding site" evidence="3">
    <location>
        <position position="290"/>
    </location>
    <ligand>
        <name>CTP</name>
        <dbReference type="ChEBI" id="CHEBI:37563"/>
    </ligand>
</feature>
<dbReference type="NCBIfam" id="TIGR00521">
    <property type="entry name" value="coaBC_dfp"/>
    <property type="match status" value="1"/>
</dbReference>
<evidence type="ECO:0000313" key="6">
    <source>
        <dbReference type="EMBL" id="TQD25309.1"/>
    </source>
</evidence>
<dbReference type="GO" id="GO:0010181">
    <property type="term" value="F:FMN binding"/>
    <property type="evidence" value="ECO:0007669"/>
    <property type="project" value="UniProtKB-UniRule"/>
</dbReference>
<dbReference type="PANTHER" id="PTHR14359">
    <property type="entry name" value="HOMO-OLIGOMERIC FLAVIN CONTAINING CYS DECARBOXYLASE FAMILY"/>
    <property type="match status" value="1"/>
</dbReference>
<keyword evidence="1 3" id="KW-0210">Decarboxylase</keyword>
<comment type="pathway">
    <text evidence="3">Cofactor biosynthesis; coenzyme A biosynthesis.</text>
</comment>
<comment type="caution">
    <text evidence="3">Lacks conserved residue(s) required for the propagation of feature annotation.</text>
</comment>
<proteinExistence type="inferred from homology"/>
<keyword evidence="3 6" id="KW-0436">Ligase</keyword>
<feature type="domain" description="DNA/pantothenate metabolism flavoprotein C-terminal" evidence="5">
    <location>
        <begin position="200"/>
        <end position="407"/>
    </location>
</feature>
<dbReference type="SUPFAM" id="SSF102645">
    <property type="entry name" value="CoaB-like"/>
    <property type="match status" value="1"/>
</dbReference>
<evidence type="ECO:0000259" key="4">
    <source>
        <dbReference type="Pfam" id="PF02441"/>
    </source>
</evidence>
<dbReference type="SUPFAM" id="SSF52507">
    <property type="entry name" value="Homo-oligomeric flavin-containing Cys decarboxylases, HFCD"/>
    <property type="match status" value="1"/>
</dbReference>
<dbReference type="GO" id="GO:0071513">
    <property type="term" value="C:phosphopantothenoylcysteine decarboxylase complex"/>
    <property type="evidence" value="ECO:0007669"/>
    <property type="project" value="TreeGrafter"/>
</dbReference>
<feature type="binding site" evidence="3">
    <location>
        <position position="333"/>
    </location>
    <ligand>
        <name>CTP</name>
        <dbReference type="ChEBI" id="CHEBI:37563"/>
    </ligand>
</feature>
<keyword evidence="7" id="KW-1185">Reference proteome</keyword>
<organism evidence="6 7">
    <name type="scientific">Methanolobus vulcani</name>
    <dbReference type="NCBI Taxonomy" id="38026"/>
    <lineage>
        <taxon>Archaea</taxon>
        <taxon>Methanobacteriati</taxon>
        <taxon>Methanobacteriota</taxon>
        <taxon>Stenosarchaea group</taxon>
        <taxon>Methanomicrobia</taxon>
        <taxon>Methanosarcinales</taxon>
        <taxon>Methanosarcinaceae</taxon>
        <taxon>Methanolobus</taxon>
    </lineage>
</organism>
<evidence type="ECO:0000256" key="2">
    <source>
        <dbReference type="ARBA" id="ARBA00023239"/>
    </source>
</evidence>
<keyword evidence="2 3" id="KW-0456">Lyase</keyword>
<comment type="cofactor">
    <cofactor evidence="3">
        <name>Mg(2+)</name>
        <dbReference type="ChEBI" id="CHEBI:18420"/>
    </cofactor>
</comment>
<dbReference type="GO" id="GO:0015941">
    <property type="term" value="P:pantothenate catabolic process"/>
    <property type="evidence" value="ECO:0007669"/>
    <property type="project" value="InterPro"/>
</dbReference>
<dbReference type="InterPro" id="IPR007085">
    <property type="entry name" value="DNA/pantothenate-metab_flavo_C"/>
</dbReference>
<comment type="catalytic activity">
    <reaction evidence="3">
        <text>(R)-4'-phosphopantothenate + L-cysteine + CTP = N-[(R)-4-phosphopantothenoyl]-L-cysteine + CMP + diphosphate + H(+)</text>
        <dbReference type="Rhea" id="RHEA:19397"/>
        <dbReference type="ChEBI" id="CHEBI:10986"/>
        <dbReference type="ChEBI" id="CHEBI:15378"/>
        <dbReference type="ChEBI" id="CHEBI:33019"/>
        <dbReference type="ChEBI" id="CHEBI:35235"/>
        <dbReference type="ChEBI" id="CHEBI:37563"/>
        <dbReference type="ChEBI" id="CHEBI:59458"/>
        <dbReference type="ChEBI" id="CHEBI:60377"/>
        <dbReference type="EC" id="6.3.2.5"/>
    </reaction>
</comment>
<keyword evidence="3" id="KW-0460">Magnesium</keyword>
<name>A0A7Z8KNB0_9EURY</name>
<sequence>MPQIPNEHPTLWIKSTKSESLKGKTIVLAVTGSIAAVRTVEFAREFIRRGAEVYAVMSEAAGWIINPMALHYATGNEVITAITGKVEHVEFFGNLGRADLLLIAPATANTLGKIAAGIDDTPVTTFATTAIGAGKPVMIVPAMHEDMYNHPAVMENIEKMKGWGISFIGPKIEEGIAKIAGNDDIVLEVEREIGKRTLCRKKILITSGSTAEPIDPIRILTNRASGKTGDKLALEAYRRGAEVTIVHRNKLGVSGINEIYAETADQMTDAVLGELAKGYDMLISSAAIADYTLDASKQKIKSGEEGLKLSLRNTRKLIKEARQAYPQVKIVGFKAEAGVDTEKLLKRARQTLETSGIDMIVANEVSKEGMGTDNNSITILYSGNKDNISIEGSKSLIANVLMDEIADMLTSKGEK</sequence>
<keyword evidence="3" id="KW-0511">Multifunctional enzyme</keyword>
<protein>
    <recommendedName>
        <fullName evidence="3">Coenzyme A biosynthesis bifunctional protein CoaBC</fullName>
    </recommendedName>
    <alternativeName>
        <fullName evidence="3">DNA/pantothenate metabolism flavoprotein</fullName>
    </alternativeName>
    <alternativeName>
        <fullName evidence="3">Phosphopantothenoylcysteine synthetase/decarboxylase</fullName>
        <shortName evidence="3">PPCS-PPCDC</shortName>
    </alternativeName>
    <domain>
        <recommendedName>
            <fullName evidence="3">Phosphopantothenoylcysteine decarboxylase</fullName>
            <shortName evidence="3">PPC decarboxylase</shortName>
            <shortName evidence="3">PPC-DC</shortName>
            <ecNumber evidence="3">4.1.1.36</ecNumber>
        </recommendedName>
        <alternativeName>
            <fullName evidence="3">CoaC</fullName>
        </alternativeName>
    </domain>
    <domain>
        <recommendedName>
            <fullName evidence="3">Phosphopantothenate--cysteine ligase</fullName>
            <ecNumber evidence="3">6.3.2.5</ecNumber>
        </recommendedName>
        <alternativeName>
            <fullName evidence="3">CoaB</fullName>
        </alternativeName>
        <alternativeName>
            <fullName evidence="3">Phosphopantothenoylcysteine synthetase</fullName>
            <shortName evidence="3">PPC synthetase</shortName>
            <shortName evidence="3">PPC-S</shortName>
        </alternativeName>
    </domain>
</protein>
<comment type="cofactor">
    <cofactor evidence="3">
        <name>FMN</name>
        <dbReference type="ChEBI" id="CHEBI:58210"/>
    </cofactor>
    <text evidence="3">Binds 1 FMN per subunit.</text>
</comment>
<dbReference type="RefSeq" id="WP_154810035.1">
    <property type="nucleotide sequence ID" value="NZ_VIAQ01000015.1"/>
</dbReference>
<dbReference type="Pfam" id="PF02441">
    <property type="entry name" value="Flavoprotein"/>
    <property type="match status" value="1"/>
</dbReference>
<dbReference type="Pfam" id="PF04127">
    <property type="entry name" value="DFP"/>
    <property type="match status" value="1"/>
</dbReference>